<feature type="domain" description="CAAX prenyl protease 2/Lysostaphin resistance protein A-like" evidence="2">
    <location>
        <begin position="267"/>
        <end position="365"/>
    </location>
</feature>
<dbReference type="Pfam" id="PF02517">
    <property type="entry name" value="Rce1-like"/>
    <property type="match status" value="1"/>
</dbReference>
<dbReference type="PANTHER" id="PTHR36435">
    <property type="entry name" value="SLR1288 PROTEIN"/>
    <property type="match status" value="1"/>
</dbReference>
<dbReference type="RefSeq" id="WP_090505544.1">
    <property type="nucleotide sequence ID" value="NZ_FNWL01000001.1"/>
</dbReference>
<dbReference type="GO" id="GO:0080120">
    <property type="term" value="P:CAAX-box protein maturation"/>
    <property type="evidence" value="ECO:0007669"/>
    <property type="project" value="UniProtKB-ARBA"/>
</dbReference>
<keyword evidence="1" id="KW-0812">Transmembrane</keyword>
<name>A0A1H6FP36_9EURY</name>
<dbReference type="EMBL" id="FNWL01000001">
    <property type="protein sequence ID" value="SEH12667.1"/>
    <property type="molecule type" value="Genomic_DNA"/>
</dbReference>
<dbReference type="Proteomes" id="UP000199112">
    <property type="component" value="Unassembled WGS sequence"/>
</dbReference>
<dbReference type="PANTHER" id="PTHR36435:SF1">
    <property type="entry name" value="CAAX AMINO TERMINAL PROTEASE FAMILY PROTEIN"/>
    <property type="match status" value="1"/>
</dbReference>
<feature type="transmembrane region" description="Helical" evidence="1">
    <location>
        <begin position="74"/>
        <end position="95"/>
    </location>
</feature>
<evidence type="ECO:0000313" key="3">
    <source>
        <dbReference type="EMBL" id="SEH12667.1"/>
    </source>
</evidence>
<feature type="transmembrane region" description="Helical" evidence="1">
    <location>
        <begin position="189"/>
        <end position="206"/>
    </location>
</feature>
<dbReference type="OrthoDB" id="275779at2157"/>
<accession>A0A1H6FP36</accession>
<protein>
    <recommendedName>
        <fullName evidence="2">CAAX prenyl protease 2/Lysostaphin resistance protein A-like domain-containing protein</fullName>
    </recommendedName>
</protein>
<feature type="transmembrane region" description="Helical" evidence="1">
    <location>
        <begin position="107"/>
        <end position="130"/>
    </location>
</feature>
<dbReference type="GO" id="GO:0004175">
    <property type="term" value="F:endopeptidase activity"/>
    <property type="evidence" value="ECO:0007669"/>
    <property type="project" value="UniProtKB-ARBA"/>
</dbReference>
<feature type="transmembrane region" description="Helical" evidence="1">
    <location>
        <begin position="46"/>
        <end position="68"/>
    </location>
</feature>
<evidence type="ECO:0000256" key="1">
    <source>
        <dbReference type="SAM" id="Phobius"/>
    </source>
</evidence>
<keyword evidence="4" id="KW-1185">Reference proteome</keyword>
<proteinExistence type="predicted"/>
<reference evidence="4" key="1">
    <citation type="submission" date="2016-10" db="EMBL/GenBank/DDBJ databases">
        <authorList>
            <person name="Varghese N."/>
            <person name="Submissions S."/>
        </authorList>
    </citation>
    <scope>NUCLEOTIDE SEQUENCE [LARGE SCALE GENOMIC DNA]</scope>
    <source>
        <strain evidence="4">CGMCC 1.8981</strain>
    </source>
</reference>
<keyword evidence="1" id="KW-0472">Membrane</keyword>
<feature type="transmembrane region" description="Helical" evidence="1">
    <location>
        <begin position="328"/>
        <end position="346"/>
    </location>
</feature>
<feature type="transmembrane region" description="Helical" evidence="1">
    <location>
        <begin position="150"/>
        <end position="168"/>
    </location>
</feature>
<feature type="transmembrane region" description="Helical" evidence="1">
    <location>
        <begin position="262"/>
        <end position="282"/>
    </location>
</feature>
<evidence type="ECO:0000259" key="2">
    <source>
        <dbReference type="Pfam" id="PF02517"/>
    </source>
</evidence>
<evidence type="ECO:0000313" key="4">
    <source>
        <dbReference type="Proteomes" id="UP000199112"/>
    </source>
</evidence>
<feature type="transmembrane region" description="Helical" evidence="1">
    <location>
        <begin position="352"/>
        <end position="371"/>
    </location>
</feature>
<feature type="transmembrane region" description="Helical" evidence="1">
    <location>
        <begin position="226"/>
        <end position="250"/>
    </location>
</feature>
<dbReference type="InterPro" id="IPR003675">
    <property type="entry name" value="Rce1/LyrA-like_dom"/>
</dbReference>
<sequence>MSESVQRVDNGDEPASAAVVSSLGAVLSAVTLGFLLLSLTRGPESAVLWGGAVGALVATGAFLASRYGFLERAVAGPIGAGSSLLVVALSAFAIMQGTLGSVVLPGLEWSVSSLFAAFFVGAGVVGVGVAEYAHLSGRELVGRLTLTVEMIALAVVGLFGMSIAYLFLELPIMLVVGEPTATQQMTLEYLATGVGLGAVAAGYLAYREHDWSFIDLEWPTRWTVAWIVVGSLLIIGVNIGASALMTFAGIEGSEHSLTQDILENPSLLVIIVPAMVLIVGPFEELLYRNVVQKSLYGRFSRAGAVVVASVVFTVVHIIAYATAGAGEILASLSLLFVLSLILGWLYVRTENLLVPALAHGCYNAVVVSFVVL</sequence>
<keyword evidence="1" id="KW-1133">Transmembrane helix</keyword>
<organism evidence="3 4">
    <name type="scientific">Natronorubrum sediminis</name>
    <dbReference type="NCBI Taxonomy" id="640943"/>
    <lineage>
        <taxon>Archaea</taxon>
        <taxon>Methanobacteriati</taxon>
        <taxon>Methanobacteriota</taxon>
        <taxon>Stenosarchaea group</taxon>
        <taxon>Halobacteria</taxon>
        <taxon>Halobacteriales</taxon>
        <taxon>Natrialbaceae</taxon>
        <taxon>Natronorubrum</taxon>
    </lineage>
</organism>
<feature type="transmembrane region" description="Helical" evidence="1">
    <location>
        <begin position="15"/>
        <end position="39"/>
    </location>
</feature>
<feature type="transmembrane region" description="Helical" evidence="1">
    <location>
        <begin position="302"/>
        <end position="321"/>
    </location>
</feature>
<gene>
    <name evidence="3" type="ORF">SAMN04487967_0908</name>
</gene>
<dbReference type="InterPro" id="IPR052710">
    <property type="entry name" value="CAAX_protease"/>
</dbReference>
<dbReference type="AlphaFoldDB" id="A0A1H6FP36"/>